<dbReference type="EMBL" id="CP058905">
    <property type="protein sequence ID" value="QLJ98509.1"/>
    <property type="molecule type" value="Genomic_DNA"/>
</dbReference>
<gene>
    <name evidence="1" type="ORF">HZU44_28255</name>
</gene>
<evidence type="ECO:0000313" key="1">
    <source>
        <dbReference type="EMBL" id="QLJ98509.1"/>
    </source>
</evidence>
<organism evidence="1">
    <name type="scientific">Micromonospora carbonacea</name>
    <dbReference type="NCBI Taxonomy" id="47853"/>
    <lineage>
        <taxon>Bacteria</taxon>
        <taxon>Bacillati</taxon>
        <taxon>Actinomycetota</taxon>
        <taxon>Actinomycetes</taxon>
        <taxon>Micromonosporales</taxon>
        <taxon>Micromonosporaceae</taxon>
        <taxon>Micromonospora</taxon>
    </lineage>
</organism>
<sequence>MTGLREIARSAQFATAGGVALMTAPADTAVLSAPHPVHHVGLDAVAARRPLTEAPTTGWRFLVATESTAVASSEVATDANGQPERFEQVSEGPYVQSTAWTLRDLAGAPEVQTDTYEPHLLKIPGIYVVALWLRQLDGDGNLFVPLAPAPDFLEAGRVYREDDLLDRLAEPARQRLEFDDTPQS</sequence>
<proteinExistence type="predicted"/>
<protein>
    <submittedName>
        <fullName evidence="1">Uncharacterized protein</fullName>
    </submittedName>
</protein>
<accession>A0A7D6CDX4</accession>
<dbReference type="AlphaFoldDB" id="A0A7D6CDX4"/>
<reference evidence="1" key="1">
    <citation type="submission" date="2020-08" db="EMBL/GenBank/DDBJ databases">
        <title>A bifunctional nitrone conjugated secondary metabolite targeting the ribosome.</title>
        <authorList>
            <person name="Limbrick E.M."/>
            <person name="Graf M."/>
            <person name="Derewacz D.K."/>
            <person name="Nguyen F."/>
            <person name="Spraggins J.M."/>
            <person name="Wieland M."/>
            <person name="Ynigez-Gutierrez A.E."/>
            <person name="Reisman B.J."/>
            <person name="Zinshteyn B."/>
            <person name="McCulloch K."/>
            <person name="Iverson T.M."/>
            <person name="Green R."/>
            <person name="Wilson D.N."/>
            <person name="Bachmann B.O."/>
        </authorList>
    </citation>
    <scope>NUCLEOTIDE SEQUENCE</scope>
    <source>
        <strain evidence="1">Africana</strain>
    </source>
</reference>
<name>A0A7D6CDX4_9ACTN</name>